<evidence type="ECO:0000313" key="13">
    <source>
        <dbReference type="EMBL" id="SOH02619.1"/>
    </source>
</evidence>
<evidence type="ECO:0000256" key="8">
    <source>
        <dbReference type="ARBA" id="ARBA00023118"/>
    </source>
</evidence>
<evidence type="ECO:0000256" key="10">
    <source>
        <dbReference type="PIRNR" id="PIRNR032582"/>
    </source>
</evidence>
<evidence type="ECO:0000256" key="7">
    <source>
        <dbReference type="ARBA" id="ARBA00022842"/>
    </source>
</evidence>
<reference evidence="11" key="2">
    <citation type="submission" date="2006-01" db="EMBL/GenBank/DDBJ databases">
        <authorList>
            <person name="Genoscope"/>
        </authorList>
    </citation>
    <scope>NUCLEOTIDE SEQUENCE</scope>
</reference>
<comment type="cofactor">
    <cofactor evidence="1 9">
        <name>Mg(2+)</name>
        <dbReference type="ChEBI" id="CHEBI:18420"/>
    </cofactor>
</comment>
<comment type="similarity">
    <text evidence="2 9 10">Belongs to the CRISPR-associated endoribonuclease Cas2 protein family.</text>
</comment>
<dbReference type="GO" id="GO:0016787">
    <property type="term" value="F:hydrolase activity"/>
    <property type="evidence" value="ECO:0007669"/>
    <property type="project" value="UniProtKB-KW"/>
</dbReference>
<dbReference type="SUPFAM" id="SSF143430">
    <property type="entry name" value="TTP0101/SSO1404-like"/>
    <property type="match status" value="1"/>
</dbReference>
<dbReference type="Gene3D" id="3.30.70.240">
    <property type="match status" value="1"/>
</dbReference>
<dbReference type="GO" id="GO:0004521">
    <property type="term" value="F:RNA endonuclease activity"/>
    <property type="evidence" value="ECO:0007669"/>
    <property type="project" value="UniProtKB-UniRule"/>
</dbReference>
<evidence type="ECO:0000256" key="6">
    <source>
        <dbReference type="ARBA" id="ARBA00022801"/>
    </source>
</evidence>
<dbReference type="GO" id="GO:0046872">
    <property type="term" value="F:metal ion binding"/>
    <property type="evidence" value="ECO:0007669"/>
    <property type="project" value="UniProtKB-UniRule"/>
</dbReference>
<dbReference type="PIRSF" id="PIRSF032582">
    <property type="entry name" value="Cas2"/>
    <property type="match status" value="1"/>
</dbReference>
<protein>
    <recommendedName>
        <fullName evidence="9">CRISPR-associated endoribonuclease Cas2</fullName>
        <ecNumber evidence="9">3.1.-.-</ecNumber>
    </recommendedName>
</protein>
<comment type="function">
    <text evidence="9">CRISPR (clustered regularly interspaced short palindromic repeat), is an adaptive immune system that provides protection against mobile genetic elements (viruses, transposable elements and conjugative plasmids). CRISPR clusters contain sequences complementary to antecedent mobile elements and target invading nucleic acids. CRISPR clusters are transcribed and processed into CRISPR RNA (crRNA). Functions as a ssRNA-specific endoribonuclease. Involved in the integration of spacer DNA into the CRISPR cassette.</text>
</comment>
<dbReference type="HAMAP" id="MF_01471">
    <property type="entry name" value="Cas2"/>
    <property type="match status" value="1"/>
</dbReference>
<dbReference type="EMBL" id="LT934425">
    <property type="protein sequence ID" value="SOH02619.1"/>
    <property type="molecule type" value="Genomic_DNA"/>
</dbReference>
<dbReference type="KEGG" id="kst:KSMBR1_0098"/>
<evidence type="ECO:0000256" key="1">
    <source>
        <dbReference type="ARBA" id="ARBA00001946"/>
    </source>
</evidence>
<dbReference type="Proteomes" id="UP000501926">
    <property type="component" value="Chromosome"/>
</dbReference>
<proteinExistence type="inferred from homology"/>
<feature type="binding site" evidence="9">
    <location>
        <position position="8"/>
    </location>
    <ligand>
        <name>Mg(2+)</name>
        <dbReference type="ChEBI" id="CHEBI:18420"/>
        <note>catalytic</note>
    </ligand>
</feature>
<dbReference type="RefSeq" id="WP_099323562.1">
    <property type="nucleotide sequence ID" value="NZ_CP049055.1"/>
</dbReference>
<dbReference type="Proteomes" id="UP000221734">
    <property type="component" value="Chromosome Kuenenia_stuttgartiensis_MBR1"/>
</dbReference>
<reference evidence="12 15" key="5">
    <citation type="submission" date="2020-02" db="EMBL/GenBank/DDBJ databases">
        <title>Newly sequenced genome of strain CSTR1 showed variability in Candidatus Kuenenia stuttgartiensis genomes.</title>
        <authorList>
            <person name="Ding C."/>
            <person name="Adrian L."/>
        </authorList>
    </citation>
    <scope>NUCLEOTIDE SEQUENCE [LARGE SCALE GENOMIC DNA]</scope>
    <source>
        <strain evidence="12 15">CSTR1</strain>
    </source>
</reference>
<evidence type="ECO:0000313" key="14">
    <source>
        <dbReference type="Proteomes" id="UP000221734"/>
    </source>
</evidence>
<evidence type="ECO:0000256" key="3">
    <source>
        <dbReference type="ARBA" id="ARBA00022722"/>
    </source>
</evidence>
<dbReference type="EC" id="3.1.-.-" evidence="9"/>
<reference evidence="13" key="3">
    <citation type="submission" date="2017-10" db="EMBL/GenBank/DDBJ databases">
        <authorList>
            <person name="Banno H."/>
            <person name="Chua N.-H."/>
        </authorList>
    </citation>
    <scope>NUCLEOTIDE SEQUENCE [LARGE SCALE GENOMIC DNA]</scope>
    <source>
        <strain evidence="13">Kuenenia_mbr1_ru-nijmegen</strain>
    </source>
</reference>
<gene>
    <name evidence="9 12" type="primary">cas2</name>
    <name evidence="12" type="ORF">KsCSTR_23120</name>
    <name evidence="13" type="ORF">KSMBR1_0098</name>
    <name evidence="11" type="ORF">kuste3817</name>
</gene>
<evidence type="ECO:0000256" key="4">
    <source>
        <dbReference type="ARBA" id="ARBA00022723"/>
    </source>
</evidence>
<dbReference type="GO" id="GO:0043571">
    <property type="term" value="P:maintenance of CRISPR repeat elements"/>
    <property type="evidence" value="ECO:0007669"/>
    <property type="project" value="UniProtKB-UniRule"/>
</dbReference>
<dbReference type="NCBIfam" id="TIGR01573">
    <property type="entry name" value="cas2"/>
    <property type="match status" value="1"/>
</dbReference>
<keyword evidence="14" id="KW-1185">Reference proteome</keyword>
<dbReference type="OrthoDB" id="9798176at2"/>
<dbReference type="InterPro" id="IPR019199">
    <property type="entry name" value="Virulence_VapD/CRISPR_Cas2"/>
</dbReference>
<dbReference type="CDD" id="cd09725">
    <property type="entry name" value="Cas2_I_II_III"/>
    <property type="match status" value="1"/>
</dbReference>
<comment type="subunit">
    <text evidence="9">Homodimer, forms a heterotetramer with a Cas1 homodimer.</text>
</comment>
<dbReference type="PANTHER" id="PTHR34405">
    <property type="entry name" value="CRISPR-ASSOCIATED ENDORIBONUCLEASE CAS2"/>
    <property type="match status" value="1"/>
</dbReference>
<sequence>MFYLVSYDIPETRRRTKLAKILEDFGDRVQYSVFECILDEKLLGKMIKRIQEIIIAEDDSIRIYSICAGCEKRIEVMGKGKVSKIENIYVI</sequence>
<evidence type="ECO:0000256" key="2">
    <source>
        <dbReference type="ARBA" id="ARBA00009959"/>
    </source>
</evidence>
<dbReference type="PANTHER" id="PTHR34405:SF3">
    <property type="entry name" value="CRISPR-ASSOCIATED ENDORIBONUCLEASE CAS2 3"/>
    <property type="match status" value="1"/>
</dbReference>
<dbReference type="AlphaFoldDB" id="Q1Q3I5"/>
<keyword evidence="4 9" id="KW-0479">Metal-binding</keyword>
<dbReference type="Pfam" id="PF09827">
    <property type="entry name" value="CRISPR_Cas2"/>
    <property type="match status" value="1"/>
</dbReference>
<reference evidence="14" key="4">
    <citation type="submission" date="2017-10" db="EMBL/GenBank/DDBJ databases">
        <authorList>
            <person name="Frank J."/>
        </authorList>
    </citation>
    <scope>NUCLEOTIDE SEQUENCE [LARGE SCALE GENOMIC DNA]</scope>
</reference>
<keyword evidence="6 9" id="KW-0378">Hydrolase</keyword>
<keyword evidence="5 9" id="KW-0255">Endonuclease</keyword>
<dbReference type="EMBL" id="CP049055">
    <property type="protein sequence ID" value="QII11691.1"/>
    <property type="molecule type" value="Genomic_DNA"/>
</dbReference>
<keyword evidence="7 9" id="KW-0460">Magnesium</keyword>
<accession>Q1Q3I5</accession>
<name>Q1Q3I5_KUEST</name>
<keyword evidence="8 9" id="KW-0051">Antiviral defense</keyword>
<dbReference type="InterPro" id="IPR021127">
    <property type="entry name" value="CRISPR_associated_Cas2"/>
</dbReference>
<evidence type="ECO:0000256" key="5">
    <source>
        <dbReference type="ARBA" id="ARBA00022759"/>
    </source>
</evidence>
<dbReference type="GO" id="GO:0051607">
    <property type="term" value="P:defense response to virus"/>
    <property type="evidence" value="ECO:0007669"/>
    <property type="project" value="UniProtKB-UniRule"/>
</dbReference>
<evidence type="ECO:0000256" key="9">
    <source>
        <dbReference type="HAMAP-Rule" id="MF_01471"/>
    </source>
</evidence>
<organism evidence="11">
    <name type="scientific">Kuenenia stuttgartiensis</name>
    <dbReference type="NCBI Taxonomy" id="174633"/>
    <lineage>
        <taxon>Bacteria</taxon>
        <taxon>Pseudomonadati</taxon>
        <taxon>Planctomycetota</taxon>
        <taxon>Candidatus Brocadiia</taxon>
        <taxon>Candidatus Brocadiales</taxon>
        <taxon>Candidatus Brocadiaceae</taxon>
        <taxon>Candidatus Kuenenia</taxon>
    </lineage>
</organism>
<evidence type="ECO:0000313" key="12">
    <source>
        <dbReference type="EMBL" id="QII11691.1"/>
    </source>
</evidence>
<evidence type="ECO:0000313" key="15">
    <source>
        <dbReference type="Proteomes" id="UP000501926"/>
    </source>
</evidence>
<dbReference type="EMBL" id="CT573071">
    <property type="protein sequence ID" value="CAJ74580.1"/>
    <property type="molecule type" value="Genomic_DNA"/>
</dbReference>
<keyword evidence="3 9" id="KW-0540">Nuclease</keyword>
<reference evidence="11" key="1">
    <citation type="journal article" date="2006" name="Nature">
        <title>Deciphering the evolution and metabolism of an anammox bacterium from a community genome.</title>
        <authorList>
            <person name="Strous M."/>
            <person name="Pelletier E."/>
            <person name="Mangenot S."/>
            <person name="Rattei T."/>
            <person name="Lehner A."/>
            <person name="Taylor M.W."/>
            <person name="Horn M."/>
            <person name="Daims H."/>
            <person name="Bartol-Mavel D."/>
            <person name="Wincker P."/>
            <person name="Barbe V."/>
            <person name="Fonknechten N."/>
            <person name="Vallenet D."/>
            <person name="Segurens B."/>
            <person name="Schenowitz-Truong C."/>
            <person name="Medigue C."/>
            <person name="Collingro A."/>
            <person name="Snel B."/>
            <person name="Dutilh B.E."/>
            <person name="OpDenCamp H.J.M."/>
            <person name="vanDerDrift C."/>
            <person name="Cirpus I."/>
            <person name="vanDePas-Schoonen K.T."/>
            <person name="Harhangi H.R."/>
            <person name="vanNiftrik L."/>
            <person name="Schmid M."/>
            <person name="Keltjens J."/>
            <person name="vanDeVossenberg J."/>
            <person name="Kartal B."/>
            <person name="Meier H."/>
            <person name="Frishman D."/>
            <person name="Huynen M.A."/>
            <person name="Mewes H."/>
            <person name="Weissenbach J."/>
            <person name="Jetten M.S.M."/>
            <person name="Wagner M."/>
            <person name="LePaslier D."/>
        </authorList>
    </citation>
    <scope>NUCLEOTIDE SEQUENCE</scope>
</reference>
<evidence type="ECO:0000313" key="11">
    <source>
        <dbReference type="EMBL" id="CAJ74580.1"/>
    </source>
</evidence>